<gene>
    <name evidence="5" type="ORF">HOLleu_34022</name>
</gene>
<dbReference type="SUPFAM" id="SSF49854">
    <property type="entry name" value="Spermadhesin, CUB domain"/>
    <property type="match status" value="1"/>
</dbReference>
<comment type="caution">
    <text evidence="5">The sequence shown here is derived from an EMBL/GenBank/DDBJ whole genome shotgun (WGS) entry which is preliminary data.</text>
</comment>
<keyword evidence="6" id="KW-1185">Reference proteome</keyword>
<dbReference type="InterPro" id="IPR000859">
    <property type="entry name" value="CUB_dom"/>
</dbReference>
<dbReference type="OrthoDB" id="5804959at2759"/>
<dbReference type="PANTHER" id="PTHR24251">
    <property type="entry name" value="OVOCHYMASE-RELATED"/>
    <property type="match status" value="1"/>
</dbReference>
<dbReference type="PROSITE" id="PS01180">
    <property type="entry name" value="CUB"/>
    <property type="match status" value="1"/>
</dbReference>
<dbReference type="SMART" id="SM00042">
    <property type="entry name" value="CUB"/>
    <property type="match status" value="1"/>
</dbReference>
<name>A0A9Q0YPM6_HOLLE</name>
<protein>
    <submittedName>
        <fullName evidence="5">Cubilin-like</fullName>
    </submittedName>
</protein>
<evidence type="ECO:0000313" key="6">
    <source>
        <dbReference type="Proteomes" id="UP001152320"/>
    </source>
</evidence>
<dbReference type="Proteomes" id="UP001152320">
    <property type="component" value="Chromosome 17"/>
</dbReference>
<comment type="caution">
    <text evidence="3">Lacks conserved residue(s) required for the propagation of feature annotation.</text>
</comment>
<dbReference type="Pfam" id="PF00431">
    <property type="entry name" value="CUB"/>
    <property type="match status" value="1"/>
</dbReference>
<evidence type="ECO:0000256" key="1">
    <source>
        <dbReference type="ARBA" id="ARBA00022737"/>
    </source>
</evidence>
<feature type="domain" description="CUB" evidence="4">
    <location>
        <begin position="74"/>
        <end position="190"/>
    </location>
</feature>
<evidence type="ECO:0000313" key="5">
    <source>
        <dbReference type="EMBL" id="KAJ8026229.1"/>
    </source>
</evidence>
<accession>A0A9Q0YPM6</accession>
<organism evidence="5 6">
    <name type="scientific">Holothuria leucospilota</name>
    <name type="common">Black long sea cucumber</name>
    <name type="synonym">Mertensiothuria leucospilota</name>
    <dbReference type="NCBI Taxonomy" id="206669"/>
    <lineage>
        <taxon>Eukaryota</taxon>
        <taxon>Metazoa</taxon>
        <taxon>Echinodermata</taxon>
        <taxon>Eleutherozoa</taxon>
        <taxon>Echinozoa</taxon>
        <taxon>Holothuroidea</taxon>
        <taxon>Aspidochirotacea</taxon>
        <taxon>Aspidochirotida</taxon>
        <taxon>Holothuriidae</taxon>
        <taxon>Holothuria</taxon>
    </lineage>
</organism>
<reference evidence="5" key="1">
    <citation type="submission" date="2021-10" db="EMBL/GenBank/DDBJ databases">
        <title>Tropical sea cucumber genome reveals ecological adaptation and Cuvierian tubules defense mechanism.</title>
        <authorList>
            <person name="Chen T."/>
        </authorList>
    </citation>
    <scope>NUCLEOTIDE SEQUENCE</scope>
    <source>
        <strain evidence="5">Nanhai2018</strain>
        <tissue evidence="5">Muscle</tissue>
    </source>
</reference>
<evidence type="ECO:0000256" key="2">
    <source>
        <dbReference type="ARBA" id="ARBA00023157"/>
    </source>
</evidence>
<sequence>MTTTTGPTTRLTTEQTTVYEGLPPSSGNYRSPRRCGTSAIPVVTTNGFIYIHVYTDSSVQSGGMLGRLVFSKMCGKTYSKNGQEISSPFYPDSLPEGITEYVCEFRITAPTGSTVRIEFSFLHMEAHDECIYDRIEFYNEADINGEPLQIVCGETVPTNPVYLNTDSVVVKVISDYAYTSYGFVFTYWFE</sequence>
<dbReference type="AlphaFoldDB" id="A0A9Q0YPM6"/>
<dbReference type="EMBL" id="JAIZAY010000017">
    <property type="protein sequence ID" value="KAJ8026229.1"/>
    <property type="molecule type" value="Genomic_DNA"/>
</dbReference>
<dbReference type="InterPro" id="IPR035914">
    <property type="entry name" value="Sperma_CUB_dom_sf"/>
</dbReference>
<dbReference type="CDD" id="cd00041">
    <property type="entry name" value="CUB"/>
    <property type="match status" value="1"/>
</dbReference>
<proteinExistence type="predicted"/>
<keyword evidence="1" id="KW-0677">Repeat</keyword>
<dbReference type="Gene3D" id="2.60.120.290">
    <property type="entry name" value="Spermadhesin, CUB domain"/>
    <property type="match status" value="1"/>
</dbReference>
<evidence type="ECO:0000256" key="3">
    <source>
        <dbReference type="PROSITE-ProRule" id="PRU00059"/>
    </source>
</evidence>
<keyword evidence="2" id="KW-1015">Disulfide bond</keyword>
<evidence type="ECO:0000259" key="4">
    <source>
        <dbReference type="PROSITE" id="PS01180"/>
    </source>
</evidence>